<keyword evidence="2" id="KW-1185">Reference proteome</keyword>
<gene>
    <name evidence="1" type="ORF">HAX54_047096</name>
</gene>
<dbReference type="EMBL" id="JACEIK010000754">
    <property type="protein sequence ID" value="MCD7461778.1"/>
    <property type="molecule type" value="Genomic_DNA"/>
</dbReference>
<proteinExistence type="predicted"/>
<sequence>MWCYLCTSTRATLVGVSCAQGLKQNTLIVGETVASSSRTPSLSTSKSPRNLSIGALVVCRPSIALSKKLTYISVGQGALALYLPYVNPEISNRSFNHVDSRAQLVKLLDGMRWEKTKSSHNLASKWRSFLGIFPPKVAHIGCPIAIMPATDLVRGSW</sequence>
<dbReference type="Proteomes" id="UP000823775">
    <property type="component" value="Unassembled WGS sequence"/>
</dbReference>
<organism evidence="1 2">
    <name type="scientific">Datura stramonium</name>
    <name type="common">Jimsonweed</name>
    <name type="synonym">Common thornapple</name>
    <dbReference type="NCBI Taxonomy" id="4076"/>
    <lineage>
        <taxon>Eukaryota</taxon>
        <taxon>Viridiplantae</taxon>
        <taxon>Streptophyta</taxon>
        <taxon>Embryophyta</taxon>
        <taxon>Tracheophyta</taxon>
        <taxon>Spermatophyta</taxon>
        <taxon>Magnoliopsida</taxon>
        <taxon>eudicotyledons</taxon>
        <taxon>Gunneridae</taxon>
        <taxon>Pentapetalae</taxon>
        <taxon>asterids</taxon>
        <taxon>lamiids</taxon>
        <taxon>Solanales</taxon>
        <taxon>Solanaceae</taxon>
        <taxon>Solanoideae</taxon>
        <taxon>Datureae</taxon>
        <taxon>Datura</taxon>
    </lineage>
</organism>
<evidence type="ECO:0000313" key="1">
    <source>
        <dbReference type="EMBL" id="MCD7461778.1"/>
    </source>
</evidence>
<protein>
    <submittedName>
        <fullName evidence="1">Uncharacterized protein</fullName>
    </submittedName>
</protein>
<evidence type="ECO:0000313" key="2">
    <source>
        <dbReference type="Proteomes" id="UP000823775"/>
    </source>
</evidence>
<accession>A0ABS8SSQ3</accession>
<comment type="caution">
    <text evidence="1">The sequence shown here is derived from an EMBL/GenBank/DDBJ whole genome shotgun (WGS) entry which is preliminary data.</text>
</comment>
<name>A0ABS8SSQ3_DATST</name>
<reference evidence="1 2" key="1">
    <citation type="journal article" date="2021" name="BMC Genomics">
        <title>Datura genome reveals duplications of psychoactive alkaloid biosynthetic genes and high mutation rate following tissue culture.</title>
        <authorList>
            <person name="Rajewski A."/>
            <person name="Carter-House D."/>
            <person name="Stajich J."/>
            <person name="Litt A."/>
        </authorList>
    </citation>
    <scope>NUCLEOTIDE SEQUENCE [LARGE SCALE GENOMIC DNA]</scope>
    <source>
        <strain evidence="1">AR-01</strain>
    </source>
</reference>